<gene>
    <name evidence="6" type="ORF">KUCA_T00003122001</name>
</gene>
<dbReference type="PANTHER" id="PTHR43791">
    <property type="entry name" value="PERMEASE-RELATED"/>
    <property type="match status" value="1"/>
</dbReference>
<comment type="subcellular location">
    <subcellularLocation>
        <location evidence="1">Membrane</location>
        <topology evidence="1">Multi-pass membrane protein</topology>
    </subcellularLocation>
</comment>
<evidence type="ECO:0000313" key="7">
    <source>
        <dbReference type="Proteomes" id="UP000019384"/>
    </source>
</evidence>
<evidence type="ECO:0000256" key="5">
    <source>
        <dbReference type="ARBA" id="ARBA00023136"/>
    </source>
</evidence>
<name>W6MWB3_9ASCO</name>
<sequence>MSDTEKNISGEKVDTVVSFTEADIGTNHLITTITSVHGHEVQLTGDVDDAMRLALKSKGITIDKATDQRILRKIDMYMLPLCCFLYACQFMDKTTNSLASIMGLRTDLNMVGDQYSWTGTSFYLEPPLFSLFSGESFYVCMPPQTMPVSYFCGPFSVC</sequence>
<dbReference type="GO" id="GO:0022857">
    <property type="term" value="F:transmembrane transporter activity"/>
    <property type="evidence" value="ECO:0007669"/>
    <property type="project" value="TreeGrafter"/>
</dbReference>
<reference evidence="6" key="2">
    <citation type="submission" date="2014-02" db="EMBL/GenBank/DDBJ databases">
        <title>Complete DNA sequence of /Kuraishia capsulata/ illustrates novel genomic features among budding yeasts (/Saccharomycotina/).</title>
        <authorList>
            <person name="Morales L."/>
            <person name="Noel B."/>
            <person name="Porcel B."/>
            <person name="Marcet-Houben M."/>
            <person name="Hullo M-F."/>
            <person name="Sacerdot C."/>
            <person name="Tekaia F."/>
            <person name="Leh-Louis V."/>
            <person name="Despons L."/>
            <person name="Khanna V."/>
            <person name="Aury J-M."/>
            <person name="Barbe V."/>
            <person name="Couloux A."/>
            <person name="Labadie K."/>
            <person name="Pelletier E."/>
            <person name="Souciet J-L."/>
            <person name="Boekhout T."/>
            <person name="Gabaldon T."/>
            <person name="Wincker P."/>
            <person name="Dujon B."/>
        </authorList>
    </citation>
    <scope>NUCLEOTIDE SEQUENCE</scope>
    <source>
        <strain evidence="6">CBS 1993</strain>
    </source>
</reference>
<dbReference type="SUPFAM" id="SSF103473">
    <property type="entry name" value="MFS general substrate transporter"/>
    <property type="match status" value="1"/>
</dbReference>
<keyword evidence="4" id="KW-1133">Transmembrane helix</keyword>
<dbReference type="STRING" id="1382522.W6MWB3"/>
<accession>W6MWB3</accession>
<dbReference type="GO" id="GO:0016020">
    <property type="term" value="C:membrane"/>
    <property type="evidence" value="ECO:0007669"/>
    <property type="project" value="UniProtKB-SubCell"/>
</dbReference>
<evidence type="ECO:0000256" key="2">
    <source>
        <dbReference type="ARBA" id="ARBA00022448"/>
    </source>
</evidence>
<keyword evidence="5" id="KW-0472">Membrane</keyword>
<dbReference type="Gene3D" id="1.20.1250.20">
    <property type="entry name" value="MFS general substrate transporter like domains"/>
    <property type="match status" value="1"/>
</dbReference>
<evidence type="ECO:0000256" key="4">
    <source>
        <dbReference type="ARBA" id="ARBA00022989"/>
    </source>
</evidence>
<proteinExistence type="predicted"/>
<dbReference type="GeneID" id="34520529"/>
<evidence type="ECO:0000256" key="3">
    <source>
        <dbReference type="ARBA" id="ARBA00022692"/>
    </source>
</evidence>
<dbReference type="PANTHER" id="PTHR43791:SF1">
    <property type="entry name" value="ALLANTOATE PERMEASE"/>
    <property type="match status" value="1"/>
</dbReference>
<evidence type="ECO:0000256" key="1">
    <source>
        <dbReference type="ARBA" id="ARBA00004141"/>
    </source>
</evidence>
<keyword evidence="2" id="KW-0813">Transport</keyword>
<evidence type="ECO:0000313" key="6">
    <source>
        <dbReference type="EMBL" id="CDK27145.1"/>
    </source>
</evidence>
<organism evidence="6 7">
    <name type="scientific">Kuraishia capsulata CBS 1993</name>
    <dbReference type="NCBI Taxonomy" id="1382522"/>
    <lineage>
        <taxon>Eukaryota</taxon>
        <taxon>Fungi</taxon>
        <taxon>Dikarya</taxon>
        <taxon>Ascomycota</taxon>
        <taxon>Saccharomycotina</taxon>
        <taxon>Pichiomycetes</taxon>
        <taxon>Pichiales</taxon>
        <taxon>Pichiaceae</taxon>
        <taxon>Kuraishia</taxon>
    </lineage>
</organism>
<dbReference type="InterPro" id="IPR036259">
    <property type="entry name" value="MFS_trans_sf"/>
</dbReference>
<dbReference type="AlphaFoldDB" id="W6MWB3"/>
<dbReference type="EMBL" id="HG793127">
    <property type="protein sequence ID" value="CDK27145.1"/>
    <property type="molecule type" value="Genomic_DNA"/>
</dbReference>
<reference evidence="6" key="1">
    <citation type="submission" date="2013-12" db="EMBL/GenBank/DDBJ databases">
        <authorList>
            <person name="Genoscope - CEA"/>
        </authorList>
    </citation>
    <scope>NUCLEOTIDE SEQUENCE</scope>
    <source>
        <strain evidence="6">CBS 1993</strain>
    </source>
</reference>
<keyword evidence="3" id="KW-0812">Transmembrane</keyword>
<keyword evidence="7" id="KW-1185">Reference proteome</keyword>
<dbReference type="Proteomes" id="UP000019384">
    <property type="component" value="Unassembled WGS sequence"/>
</dbReference>
<dbReference type="HOGENOM" id="CLU_1669636_0_0_1"/>
<protein>
    <submittedName>
        <fullName evidence="6">Uncharacterized protein</fullName>
    </submittedName>
</protein>
<dbReference type="RefSeq" id="XP_022459141.1">
    <property type="nucleotide sequence ID" value="XM_022603435.1"/>
</dbReference>
<dbReference type="OrthoDB" id="6730379at2759"/>